<evidence type="ECO:0000256" key="5">
    <source>
        <dbReference type="ARBA" id="ARBA00023001"/>
    </source>
</evidence>
<dbReference type="SUPFAM" id="SSF53448">
    <property type="entry name" value="Nucleotide-diphospho-sugar transferases"/>
    <property type="match status" value="1"/>
</dbReference>
<dbReference type="InterPro" id="IPR012341">
    <property type="entry name" value="6hp_glycosidase-like_sf"/>
</dbReference>
<evidence type="ECO:0000259" key="11">
    <source>
        <dbReference type="Pfam" id="PF13632"/>
    </source>
</evidence>
<evidence type="ECO:0000256" key="1">
    <source>
        <dbReference type="ARBA" id="ARBA00000966"/>
    </source>
</evidence>
<keyword evidence="9" id="KW-1133">Transmembrane helix</keyword>
<evidence type="ECO:0000256" key="9">
    <source>
        <dbReference type="SAM" id="Phobius"/>
    </source>
</evidence>
<dbReference type="Proteomes" id="UP001489004">
    <property type="component" value="Unassembled WGS sequence"/>
</dbReference>
<comment type="catalytic activity">
    <reaction evidence="1">
        <text>Endohydrolysis of (1-&gt;4)-beta-D-glucosidic linkages in cellulose, lichenin and cereal beta-D-glucans.</text>
        <dbReference type="EC" id="3.2.1.4"/>
    </reaction>
</comment>
<keyword evidence="9" id="KW-0472">Membrane</keyword>
<feature type="transmembrane region" description="Helical" evidence="9">
    <location>
        <begin position="93"/>
        <end position="118"/>
    </location>
</feature>
<comment type="similarity">
    <text evidence="2">Belongs to the glycosyl hydrolase 9 (cellulase E) family.</text>
</comment>
<keyword evidence="13" id="KW-1185">Reference proteome</keyword>
<comment type="caution">
    <text evidence="12">The sequence shown here is derived from an EMBL/GenBank/DDBJ whole genome shotgun (WGS) entry which is preliminary data.</text>
</comment>
<feature type="transmembrane region" description="Helical" evidence="9">
    <location>
        <begin position="534"/>
        <end position="555"/>
    </location>
</feature>
<feature type="transmembrane region" description="Helical" evidence="9">
    <location>
        <begin position="599"/>
        <end position="623"/>
    </location>
</feature>
<evidence type="ECO:0000256" key="3">
    <source>
        <dbReference type="ARBA" id="ARBA00012601"/>
    </source>
</evidence>
<feature type="transmembrane region" description="Helical" evidence="9">
    <location>
        <begin position="435"/>
        <end position="452"/>
    </location>
</feature>
<dbReference type="EMBL" id="JALJOR010000019">
    <property type="protein sequence ID" value="KAK9803902.1"/>
    <property type="molecule type" value="Genomic_DNA"/>
</dbReference>
<organism evidence="12 13">
    <name type="scientific">[Myrmecia] bisecta</name>
    <dbReference type="NCBI Taxonomy" id="41462"/>
    <lineage>
        <taxon>Eukaryota</taxon>
        <taxon>Viridiplantae</taxon>
        <taxon>Chlorophyta</taxon>
        <taxon>core chlorophytes</taxon>
        <taxon>Trebouxiophyceae</taxon>
        <taxon>Trebouxiales</taxon>
        <taxon>Trebouxiaceae</taxon>
        <taxon>Myrmecia</taxon>
    </lineage>
</organism>
<feature type="transmembrane region" description="Helical" evidence="9">
    <location>
        <begin position="407"/>
        <end position="429"/>
    </location>
</feature>
<dbReference type="EC" id="3.2.1.4" evidence="3"/>
<dbReference type="Pfam" id="PF13632">
    <property type="entry name" value="Glyco_trans_2_3"/>
    <property type="match status" value="1"/>
</dbReference>
<dbReference type="InterPro" id="IPR001173">
    <property type="entry name" value="Glyco_trans_2-like"/>
</dbReference>
<gene>
    <name evidence="12" type="ORF">WJX72_003331</name>
</gene>
<keyword evidence="8" id="KW-0624">Polysaccharide degradation</keyword>
<sequence length="1095" mass="121819">MAPGMEPVGRAAAPTQQFNMTAAPAPTNTDHVVQIKAARPKGDKPAVVEAPKSPWSKETEWNPWGLCVFFGYIAVYIFYYVVRAMFTLNTGTLWYSVLVLVLEWVTSVSMIIYVLAVYARRRKPLSPEVMALAPPPMTYNIRVFIPCYTESADIVKQTTLAAANALLPDKCRRTVYLLDDGKDPEKRDWVAKQGRDDIVYVSGRVRQKGECNGKACNLNNTLLSVYPAGKEVDPNELCCVFDADMICIPEFFMKILPELNDPKVGLVLSPQKFHNYDPNCDIFNHSNLIYWENILPGMDAWDNASCTGTNFVMRAKAGSDANWFPTWTLGEDMALALEIQKAGWKGSYVKEYLAVGEVPENVRNAYMQKSRWCKGGVQITFSKYNAVFCHNMSFLQKVLWNTAGCSYITNFITPIFIVVPVIGVLFGYFPLEFNLIFAIAFTLMMIYTQACLYGPNPKLWTACFFSGVASALFWFAYAKAIVNTLWGLLGVRKIRFKTTEKSVLAKTVEDSANKSKRRAAKNVLSGLWVYVQDTWIHIIIFVISLLAVILGIIRLVEAHQPNDLRTLSLMVSICWCFHNMIPSYLLLHFWCWKNAGLRIITQIFKWISLAIIIAVMLLIFLVLPNSYDYKALVGKSFLFYDAQKSGVLPANNPIPWRGTSGMNDAGPNGESLVGGFYNDGGYVKYGLPLASTTALLAWGMLAFPKGYTGSSLTDARNNIRWATDYMLKCKIGDNQYVGQVGLYSSLQTYYGRPEQMTGSRPVFVLDQDHPGSDLLGSTAAALAAASMVFEGVDTAYHNQLLTAAEDLYSFATAYKGKYSDSIPDAAYQYPSSGYVDDLAWAAIWLHKASKLPSYLDDAIAYYDQYEKLSAVNTTNTPLIFNWDNTMPGVYALLAQEFNWKNRDYRNRVETFLDAWMYANSGVVYTPAKFSYHGSDAPLRNAANAAMIAMLYRKDTNPSSKTFQCWSEYTARYILGDITRSFMVGFGKDYPTKPMSQAASCPGLPASNAVCTQGSALYSSAPNPHVLEGAIVAGPPKPDDQFTNSRTDPSNRVALDYNAGFTSLLASLGDTGNVATYTHCSQGNGFVQSRTKTSPF</sequence>
<keyword evidence="9" id="KW-0812">Transmembrane</keyword>
<evidence type="ECO:0000256" key="2">
    <source>
        <dbReference type="ARBA" id="ARBA00007072"/>
    </source>
</evidence>
<evidence type="ECO:0000256" key="4">
    <source>
        <dbReference type="ARBA" id="ARBA00022801"/>
    </source>
</evidence>
<evidence type="ECO:0000256" key="7">
    <source>
        <dbReference type="ARBA" id="ARBA00023295"/>
    </source>
</evidence>
<evidence type="ECO:0000256" key="6">
    <source>
        <dbReference type="ARBA" id="ARBA00023277"/>
    </source>
</evidence>
<feature type="domain" description="Glycoside hydrolase family 9" evidence="10">
    <location>
        <begin position="629"/>
        <end position="1064"/>
    </location>
</feature>
<dbReference type="GO" id="GO:0008810">
    <property type="term" value="F:cellulase activity"/>
    <property type="evidence" value="ECO:0007669"/>
    <property type="project" value="UniProtKB-EC"/>
</dbReference>
<evidence type="ECO:0000256" key="8">
    <source>
        <dbReference type="ARBA" id="ARBA00023326"/>
    </source>
</evidence>
<keyword evidence="6" id="KW-0119">Carbohydrate metabolism</keyword>
<name>A0AAW1P4I5_9CHLO</name>
<accession>A0AAW1P4I5</accession>
<evidence type="ECO:0000313" key="13">
    <source>
        <dbReference type="Proteomes" id="UP001489004"/>
    </source>
</evidence>
<feature type="domain" description="Glycosyltransferase 2-like" evidence="11">
    <location>
        <begin position="241"/>
        <end position="433"/>
    </location>
</feature>
<feature type="transmembrane region" description="Helical" evidence="9">
    <location>
        <begin position="61"/>
        <end position="81"/>
    </location>
</feature>
<dbReference type="InterPro" id="IPR008928">
    <property type="entry name" value="6-hairpin_glycosidase_sf"/>
</dbReference>
<dbReference type="InterPro" id="IPR001701">
    <property type="entry name" value="Glyco_hydro_9"/>
</dbReference>
<evidence type="ECO:0000259" key="10">
    <source>
        <dbReference type="Pfam" id="PF00759"/>
    </source>
</evidence>
<dbReference type="SUPFAM" id="SSF48208">
    <property type="entry name" value="Six-hairpin glycosidases"/>
    <property type="match status" value="1"/>
</dbReference>
<feature type="transmembrane region" description="Helical" evidence="9">
    <location>
        <begin position="567"/>
        <end position="587"/>
    </location>
</feature>
<dbReference type="Gene3D" id="1.50.10.10">
    <property type="match status" value="1"/>
</dbReference>
<dbReference type="InterPro" id="IPR029044">
    <property type="entry name" value="Nucleotide-diphossugar_trans"/>
</dbReference>
<proteinExistence type="inferred from homology"/>
<dbReference type="Pfam" id="PF00759">
    <property type="entry name" value="Glyco_hydro_9"/>
    <property type="match status" value="1"/>
</dbReference>
<reference evidence="12 13" key="1">
    <citation type="journal article" date="2024" name="Nat. Commun.">
        <title>Phylogenomics reveals the evolutionary origins of lichenization in chlorophyte algae.</title>
        <authorList>
            <person name="Puginier C."/>
            <person name="Libourel C."/>
            <person name="Otte J."/>
            <person name="Skaloud P."/>
            <person name="Haon M."/>
            <person name="Grisel S."/>
            <person name="Petersen M."/>
            <person name="Berrin J.G."/>
            <person name="Delaux P.M."/>
            <person name="Dal Grande F."/>
            <person name="Keller J."/>
        </authorList>
    </citation>
    <scope>NUCLEOTIDE SEQUENCE [LARGE SCALE GENOMIC DNA]</scope>
    <source>
        <strain evidence="12 13">SAG 2043</strain>
    </source>
</reference>
<dbReference type="AlphaFoldDB" id="A0AAW1P4I5"/>
<keyword evidence="4" id="KW-0378">Hydrolase</keyword>
<evidence type="ECO:0000313" key="12">
    <source>
        <dbReference type="EMBL" id="KAK9803902.1"/>
    </source>
</evidence>
<dbReference type="PANTHER" id="PTHR22298">
    <property type="entry name" value="ENDO-1,4-BETA-GLUCANASE"/>
    <property type="match status" value="1"/>
</dbReference>
<protein>
    <recommendedName>
        <fullName evidence="3">cellulase</fullName>
        <ecNumber evidence="3">3.2.1.4</ecNumber>
    </recommendedName>
</protein>
<keyword evidence="7" id="KW-0326">Glycosidase</keyword>
<dbReference type="GO" id="GO:0030245">
    <property type="term" value="P:cellulose catabolic process"/>
    <property type="evidence" value="ECO:0007669"/>
    <property type="project" value="UniProtKB-KW"/>
</dbReference>
<keyword evidence="5" id="KW-0136">Cellulose degradation</keyword>
<dbReference type="Gene3D" id="3.90.550.10">
    <property type="entry name" value="Spore Coat Polysaccharide Biosynthesis Protein SpsA, Chain A"/>
    <property type="match status" value="1"/>
</dbReference>